<dbReference type="InterPro" id="IPR050819">
    <property type="entry name" value="Tripeptidyl-peptidase_I"/>
</dbReference>
<keyword evidence="1 4" id="KW-0645">Protease</keyword>
<dbReference type="Proteomes" id="UP000831607">
    <property type="component" value="Chromosome"/>
</dbReference>
<dbReference type="PANTHER" id="PTHR14218">
    <property type="entry name" value="PROTEASE S8 TRIPEPTIDYL PEPTIDASE I CLN2"/>
    <property type="match status" value="1"/>
</dbReference>
<reference evidence="6 7" key="1">
    <citation type="submission" date="2020-11" db="EMBL/GenBank/DDBJ databases">
        <title>Algicoccus daihaiensis sp.nov., isolated from Daihai Lake in Inner Mongolia.</title>
        <authorList>
            <person name="Kai J."/>
        </authorList>
    </citation>
    <scope>NUCLEOTIDE SEQUENCE [LARGE SCALE GENOMIC DNA]</scope>
    <source>
        <strain evidence="7">f23</strain>
    </source>
</reference>
<dbReference type="InterPro" id="IPR023828">
    <property type="entry name" value="Peptidase_S8_Ser-AS"/>
</dbReference>
<feature type="active site" description="Charge relay system" evidence="4">
    <location>
        <position position="302"/>
    </location>
</feature>
<keyword evidence="7" id="KW-1185">Reference proteome</keyword>
<dbReference type="SUPFAM" id="SSF52743">
    <property type="entry name" value="Subtilisin-like"/>
    <property type="match status" value="1"/>
</dbReference>
<keyword evidence="3 4" id="KW-0720">Serine protease</keyword>
<dbReference type="RefSeq" id="WP_243479930.1">
    <property type="nucleotide sequence ID" value="NZ_CP063982.1"/>
</dbReference>
<evidence type="ECO:0000256" key="3">
    <source>
        <dbReference type="ARBA" id="ARBA00022825"/>
    </source>
</evidence>
<gene>
    <name evidence="6" type="ORF">DHf2319_06480</name>
</gene>
<evidence type="ECO:0000259" key="5">
    <source>
        <dbReference type="PROSITE" id="PS51695"/>
    </source>
</evidence>
<feature type="binding site" evidence="4">
    <location>
        <position position="648"/>
    </location>
    <ligand>
        <name>Ca(2+)</name>
        <dbReference type="ChEBI" id="CHEBI:29108"/>
    </ligand>
</feature>
<name>A0ABY4AMB9_9BURK</name>
<organism evidence="6 7">
    <name type="scientific">Orrella daihaiensis</name>
    <dbReference type="NCBI Taxonomy" id="2782176"/>
    <lineage>
        <taxon>Bacteria</taxon>
        <taxon>Pseudomonadati</taxon>
        <taxon>Pseudomonadota</taxon>
        <taxon>Betaproteobacteria</taxon>
        <taxon>Burkholderiales</taxon>
        <taxon>Alcaligenaceae</taxon>
        <taxon>Orrella</taxon>
    </lineage>
</organism>
<dbReference type="InterPro" id="IPR036852">
    <property type="entry name" value="Peptidase_S8/S53_dom_sf"/>
</dbReference>
<evidence type="ECO:0000256" key="1">
    <source>
        <dbReference type="ARBA" id="ARBA00022670"/>
    </source>
</evidence>
<feature type="binding site" evidence="4">
    <location>
        <position position="611"/>
    </location>
    <ligand>
        <name>Ca(2+)</name>
        <dbReference type="ChEBI" id="CHEBI:29108"/>
    </ligand>
</feature>
<protein>
    <recommendedName>
        <fullName evidence="5">Peptidase S53 domain-containing protein</fullName>
    </recommendedName>
</protein>
<keyword evidence="4" id="KW-0106">Calcium</keyword>
<feature type="active site" description="Charge relay system" evidence="4">
    <location>
        <position position="565"/>
    </location>
</feature>
<dbReference type="InterPro" id="IPR030400">
    <property type="entry name" value="Sedolisin_dom"/>
</dbReference>
<feature type="active site" description="Charge relay system" evidence="4">
    <location>
        <position position="298"/>
    </location>
</feature>
<dbReference type="Pfam" id="PF00082">
    <property type="entry name" value="Peptidase_S8"/>
    <property type="match status" value="1"/>
</dbReference>
<dbReference type="InterPro" id="IPR025193">
    <property type="entry name" value="DUF4114"/>
</dbReference>
<feature type="binding site" evidence="4">
    <location>
        <position position="650"/>
    </location>
    <ligand>
        <name>Ca(2+)</name>
        <dbReference type="ChEBI" id="CHEBI:29108"/>
    </ligand>
</feature>
<evidence type="ECO:0000313" key="6">
    <source>
        <dbReference type="EMBL" id="UOD51466.1"/>
    </source>
</evidence>
<feature type="binding site" evidence="4">
    <location>
        <position position="610"/>
    </location>
    <ligand>
        <name>Ca(2+)</name>
        <dbReference type="ChEBI" id="CHEBI:29108"/>
    </ligand>
</feature>
<evidence type="ECO:0000256" key="2">
    <source>
        <dbReference type="ARBA" id="ARBA00022801"/>
    </source>
</evidence>
<evidence type="ECO:0000256" key="4">
    <source>
        <dbReference type="PROSITE-ProRule" id="PRU01032"/>
    </source>
</evidence>
<evidence type="ECO:0000313" key="7">
    <source>
        <dbReference type="Proteomes" id="UP000831607"/>
    </source>
</evidence>
<proteinExistence type="predicted"/>
<dbReference type="Gene3D" id="3.40.50.200">
    <property type="entry name" value="Peptidase S8/S53 domain"/>
    <property type="match status" value="1"/>
</dbReference>
<accession>A0ABY4AMB9</accession>
<dbReference type="PROSITE" id="PS00138">
    <property type="entry name" value="SUBTILASE_SER"/>
    <property type="match status" value="1"/>
</dbReference>
<keyword evidence="4" id="KW-0479">Metal-binding</keyword>
<dbReference type="EMBL" id="CP063982">
    <property type="protein sequence ID" value="UOD51466.1"/>
    <property type="molecule type" value="Genomic_DNA"/>
</dbReference>
<feature type="domain" description="Peptidase S53" evidence="5">
    <location>
        <begin position="220"/>
        <end position="670"/>
    </location>
</feature>
<keyword evidence="2 4" id="KW-0378">Hydrolase</keyword>
<dbReference type="PROSITE" id="PS51695">
    <property type="entry name" value="SEDOLISIN"/>
    <property type="match status" value="1"/>
</dbReference>
<dbReference type="CDD" id="cd04056">
    <property type="entry name" value="Peptidases_S53"/>
    <property type="match status" value="1"/>
</dbReference>
<sequence>MPYKTLPNSTFLDLTSHGLTAETSVVTAYNLDPSFVRLLDNVFPDGLGINVGLFLPRANSPESLLNSDWATRQTTLKSLADSGQLWSNFGASQTDFDLARSYLEDTLGLTVLDQTNSNYVSSAQARSIWVELKSGSDFAKLFGTDFYLYDSPDGPDTDLPFWNGSLAVDEQLDVSAIWFDTDFFDLRRVEAQNFAGDAQAELVPGWQSIGNGASVRSDYATAYEFANNIYNFPLANKKSVQTALIGLTEPGIGSAIDSPGNLESMLKKFINDTQEQAWVGSLSTQGASGQLWNPAYDERDLDISVIASVNPTSDIRVYTGSGLNPATTGNASATALTALQSAIWDTSYDPEVISTSYGTIYAMSPDSPFLAAFRELGVDAALRNQSVFAAAGDQGSALNRANGLVNVSVSQTSPYMVAVGGTSLSTLAVAQQDPTLAFEPNLVALAESGDKQALWLLVAGGLKSPTDQLSENDLFIETLWNENFLVGTTGSIQDYTQNFAGAGGVDVSQSTPNYQVAYGLEPLSVGPNPQVGRGVPDVVASAGSNIDYITLDSANNSTALVGGTSAASPLWAALASQINAIFLNQGLPNLGYANDLLYLASAVSPGSFNDITIGSNATSYRLGGKFSTNASDPIAVTPTGYGYEAAWGYDYATGLGSPNGVLLSRALSTIAHSQLYFPDKPVVLETNDQQTLVSPVSQSLIFQPRLPAAETLSFTIGDQSIAFSGDQTTGFGWTSLLAQQVLQPDFSAELVTLFDGYSLGQMYQTVVEQDTAVSITISGETTTTPLESMTSPYGFVGFISDDAGAVNVARPVAIATTALGADDQDVIVRARQNGGDDVSVTFYRVDDLLGTIDGIKPGDAAYGELASGRAYLTQSGSDSISGPGYGQYTEEVITGVDAGDIIAMTLTNGQNTFFGFAAANEKVDGQSVVHLRNYGLNTWGWEDLYGGGDFDFNDLIIQLDFTSTAGAGLLV</sequence>
<comment type="cofactor">
    <cofactor evidence="4">
        <name>Ca(2+)</name>
        <dbReference type="ChEBI" id="CHEBI:29108"/>
    </cofactor>
    <text evidence="4">Binds 1 Ca(2+) ion per subunit.</text>
</comment>
<dbReference type="InterPro" id="IPR000209">
    <property type="entry name" value="Peptidase_S8/S53_dom"/>
</dbReference>
<dbReference type="PANTHER" id="PTHR14218:SF15">
    <property type="entry name" value="TRIPEPTIDYL-PEPTIDASE 1"/>
    <property type="match status" value="1"/>
</dbReference>
<dbReference type="Pfam" id="PF13448">
    <property type="entry name" value="DUF4114"/>
    <property type="match status" value="1"/>
</dbReference>